<protein>
    <submittedName>
        <fullName evidence="2">GIY-YIG nuclease family protein</fullName>
    </submittedName>
</protein>
<name>A0ABW3V998_9PSEU</name>
<dbReference type="RefSeq" id="WP_346090768.1">
    <property type="nucleotide sequence ID" value="NZ_BAABKS010000015.1"/>
</dbReference>
<evidence type="ECO:0000313" key="3">
    <source>
        <dbReference type="Proteomes" id="UP001597182"/>
    </source>
</evidence>
<evidence type="ECO:0000313" key="2">
    <source>
        <dbReference type="EMBL" id="MFD1231712.1"/>
    </source>
</evidence>
<sequence>MPELARQTANMASAPPALDTVVEVLLANPVTTHEVRTQAPSAPGLYAWWAPLAILPELVGPAHPAVPDLRLLYVGLATKLRSRLVSNHLRRSGSSTLRRTLAGLLLDEQGYQTRWTDRVVLVDEDEARLTEWMGTNLRVSWCEHPTPRDVEGDIIRTLRPPLNVDHATGPTVKVIKASRRRYFDSAGPRR</sequence>
<dbReference type="InterPro" id="IPR049311">
    <property type="entry name" value="GIY_YIG_cat"/>
</dbReference>
<evidence type="ECO:0000259" key="1">
    <source>
        <dbReference type="Pfam" id="PF20815"/>
    </source>
</evidence>
<comment type="caution">
    <text evidence="2">The sequence shown here is derived from an EMBL/GenBank/DDBJ whole genome shotgun (WGS) entry which is preliminary data.</text>
</comment>
<dbReference type="EMBL" id="JBHTMB010000004">
    <property type="protein sequence ID" value="MFD1231712.1"/>
    <property type="molecule type" value="Genomic_DNA"/>
</dbReference>
<gene>
    <name evidence="2" type="ORF">ACFQ34_00270</name>
</gene>
<organism evidence="2 3">
    <name type="scientific">Pseudonocardia benzenivorans</name>
    <dbReference type="NCBI Taxonomy" id="228005"/>
    <lineage>
        <taxon>Bacteria</taxon>
        <taxon>Bacillati</taxon>
        <taxon>Actinomycetota</taxon>
        <taxon>Actinomycetes</taxon>
        <taxon>Pseudonocardiales</taxon>
        <taxon>Pseudonocardiaceae</taxon>
        <taxon>Pseudonocardia</taxon>
    </lineage>
</organism>
<proteinExistence type="predicted"/>
<reference evidence="3" key="1">
    <citation type="journal article" date="2019" name="Int. J. Syst. Evol. Microbiol.">
        <title>The Global Catalogue of Microorganisms (GCM) 10K type strain sequencing project: providing services to taxonomists for standard genome sequencing and annotation.</title>
        <authorList>
            <consortium name="The Broad Institute Genomics Platform"/>
            <consortium name="The Broad Institute Genome Sequencing Center for Infectious Disease"/>
            <person name="Wu L."/>
            <person name="Ma J."/>
        </authorList>
    </citation>
    <scope>NUCLEOTIDE SEQUENCE [LARGE SCALE GENOMIC DNA]</scope>
    <source>
        <strain evidence="3">CCUG 49018</strain>
    </source>
</reference>
<keyword evidence="3" id="KW-1185">Reference proteome</keyword>
<dbReference type="Pfam" id="PF20815">
    <property type="entry name" value="GIY_YIG_2"/>
    <property type="match status" value="1"/>
</dbReference>
<feature type="domain" description="GIY-YIG catalytic" evidence="1">
    <location>
        <begin position="44"/>
        <end position="171"/>
    </location>
</feature>
<dbReference type="Proteomes" id="UP001597182">
    <property type="component" value="Unassembled WGS sequence"/>
</dbReference>
<accession>A0ABW3V998</accession>